<dbReference type="PANTHER" id="PTHR45672">
    <property type="entry name" value="PROTEIN DISULFIDE-ISOMERASE C17H9.14C-RELATED"/>
    <property type="match status" value="1"/>
</dbReference>
<name>A0A0N4V325_ENTVE</name>
<dbReference type="InterPro" id="IPR036249">
    <property type="entry name" value="Thioredoxin-like_sf"/>
</dbReference>
<feature type="domain" description="Thioredoxin" evidence="2">
    <location>
        <begin position="69"/>
        <end position="204"/>
    </location>
</feature>
<gene>
    <name evidence="3" type="ORF">EVEC_LOCUS4141</name>
</gene>
<dbReference type="AlphaFoldDB" id="A0A0N4V325"/>
<dbReference type="STRING" id="51028.A0A0N4V325"/>
<evidence type="ECO:0000259" key="2">
    <source>
        <dbReference type="PROSITE" id="PS51352"/>
    </source>
</evidence>
<dbReference type="Proteomes" id="UP000274131">
    <property type="component" value="Unassembled WGS sequence"/>
</dbReference>
<evidence type="ECO:0000313" key="4">
    <source>
        <dbReference type="Proteomes" id="UP000274131"/>
    </source>
</evidence>
<evidence type="ECO:0000313" key="3">
    <source>
        <dbReference type="EMBL" id="VDD89390.1"/>
    </source>
</evidence>
<dbReference type="SUPFAM" id="SSF52833">
    <property type="entry name" value="Thioredoxin-like"/>
    <property type="match status" value="3"/>
</dbReference>
<dbReference type="CDD" id="cd02961">
    <property type="entry name" value="PDI_a_family"/>
    <property type="match status" value="1"/>
</dbReference>
<dbReference type="Gene3D" id="3.40.30.10">
    <property type="entry name" value="Glutaredoxin"/>
    <property type="match status" value="4"/>
</dbReference>
<dbReference type="GO" id="GO:0006457">
    <property type="term" value="P:protein folding"/>
    <property type="evidence" value="ECO:0007669"/>
    <property type="project" value="TreeGrafter"/>
</dbReference>
<feature type="domain" description="Thioredoxin" evidence="2">
    <location>
        <begin position="351"/>
        <end position="441"/>
    </location>
</feature>
<dbReference type="GO" id="GO:0003756">
    <property type="term" value="F:protein disulfide isomerase activity"/>
    <property type="evidence" value="ECO:0007669"/>
    <property type="project" value="TreeGrafter"/>
</dbReference>
<protein>
    <submittedName>
        <fullName evidence="5">Protein disulfide-isomerase A5</fullName>
    </submittedName>
</protein>
<dbReference type="InterPro" id="IPR013766">
    <property type="entry name" value="Thioredoxin_domain"/>
</dbReference>
<dbReference type="InterPro" id="IPR051063">
    <property type="entry name" value="PDI"/>
</dbReference>
<accession>A0A0N4V325</accession>
<keyword evidence="4" id="KW-1185">Reference proteome</keyword>
<evidence type="ECO:0000256" key="1">
    <source>
        <dbReference type="ARBA" id="ARBA00006347"/>
    </source>
</evidence>
<dbReference type="GO" id="GO:0005783">
    <property type="term" value="C:endoplasmic reticulum"/>
    <property type="evidence" value="ECO:0007669"/>
    <property type="project" value="TreeGrafter"/>
</dbReference>
<reference evidence="5" key="1">
    <citation type="submission" date="2017-02" db="UniProtKB">
        <authorList>
            <consortium name="WormBaseParasite"/>
        </authorList>
    </citation>
    <scope>IDENTIFICATION</scope>
</reference>
<dbReference type="PROSITE" id="PS00194">
    <property type="entry name" value="THIOREDOXIN_1"/>
    <property type="match status" value="2"/>
</dbReference>
<dbReference type="WBParaSite" id="EVEC_0000443301-mRNA-1">
    <property type="protein sequence ID" value="EVEC_0000443301-mRNA-1"/>
    <property type="gene ID" value="EVEC_0000443301"/>
</dbReference>
<dbReference type="PANTHER" id="PTHR45672:SF2">
    <property type="entry name" value="PROTEIN DISULFIDE-ISOMERASE A5"/>
    <property type="match status" value="1"/>
</dbReference>
<dbReference type="InterPro" id="IPR017937">
    <property type="entry name" value="Thioredoxin_CS"/>
</dbReference>
<reference evidence="3 4" key="2">
    <citation type="submission" date="2018-10" db="EMBL/GenBank/DDBJ databases">
        <authorList>
            <consortium name="Pathogen Informatics"/>
        </authorList>
    </citation>
    <scope>NUCLEOTIDE SEQUENCE [LARGE SCALE GENOMIC DNA]</scope>
</reference>
<dbReference type="PROSITE" id="PS51354">
    <property type="entry name" value="GLUTAREDOXIN_2"/>
    <property type="match status" value="1"/>
</dbReference>
<proteinExistence type="inferred from homology"/>
<comment type="similarity">
    <text evidence="1">Belongs to the protein disulfide isomerase family.</text>
</comment>
<dbReference type="EMBL" id="UXUI01007773">
    <property type="protein sequence ID" value="VDD89390.1"/>
    <property type="molecule type" value="Genomic_DNA"/>
</dbReference>
<dbReference type="OrthoDB" id="10264505at2759"/>
<dbReference type="PRINTS" id="PR00421">
    <property type="entry name" value="THIOREDOXIN"/>
</dbReference>
<feature type="domain" description="Thioredoxin" evidence="2">
    <location>
        <begin position="211"/>
        <end position="346"/>
    </location>
</feature>
<evidence type="ECO:0000313" key="5">
    <source>
        <dbReference type="WBParaSite" id="EVEC_0000443301-mRNA-1"/>
    </source>
</evidence>
<dbReference type="Pfam" id="PF00085">
    <property type="entry name" value="Thioredoxin"/>
    <property type="match status" value="3"/>
</dbReference>
<dbReference type="PROSITE" id="PS51352">
    <property type="entry name" value="THIOREDOXIN_2"/>
    <property type="match status" value="3"/>
</dbReference>
<sequence>MFVSGVDRVKPTLTVVSEAAAMAQGIGTVVLVDCSEGDGKKLCKKLKFTPKTFLLKHYHNGEFHKDYDRQLVAKSIYRFLKDPTGDIPWDEDPTAVDVAHLANKAELRKLVASEKRALVLFYTPWCGYCKRLKPQFSLLASEIKKKVALAGMDLTQEGNDEVGRMYEIERYPTMEYFEAGKHKFRYPGENTKVLLLRKGSKFKRIVSKEAIAAWLENPTAKLVSEEQNDGESAWSEVPSEVTHLTDKSFSGFIAERKSVLVMFYAPWCGHCKKAKPLYMAAAKRLKDDGVNGFLAAVDATVNANLATEYNIEEYPTFCYFKNGKFAWKVNEYTEEGFYKYMKNPVEPPPPELPWKEQPGHVLHLSAENFKSDLKKKKSSLVMFYAPWCGHCRKVKPLFTEAAEKVAEDERVGFAAVDCTTETSLCNEYEVKVKKIFDKIFS</sequence>
<organism evidence="5">
    <name type="scientific">Enterobius vermicularis</name>
    <name type="common">Human pinworm</name>
    <dbReference type="NCBI Taxonomy" id="51028"/>
    <lineage>
        <taxon>Eukaryota</taxon>
        <taxon>Metazoa</taxon>
        <taxon>Ecdysozoa</taxon>
        <taxon>Nematoda</taxon>
        <taxon>Chromadorea</taxon>
        <taxon>Rhabditida</taxon>
        <taxon>Spirurina</taxon>
        <taxon>Oxyuridomorpha</taxon>
        <taxon>Oxyuroidea</taxon>
        <taxon>Oxyuridae</taxon>
        <taxon>Enterobius</taxon>
    </lineage>
</organism>